<evidence type="ECO:0000256" key="1">
    <source>
        <dbReference type="SAM" id="SignalP"/>
    </source>
</evidence>
<keyword evidence="3" id="KW-1185">Reference proteome</keyword>
<gene>
    <name evidence="2" type="ORF">HCN44_003536</name>
</gene>
<keyword evidence="1" id="KW-0732">Signal</keyword>
<proteinExistence type="predicted"/>
<feature type="chain" id="PRO_5032774426" description="Venom protein" evidence="1">
    <location>
        <begin position="19"/>
        <end position="587"/>
    </location>
</feature>
<reference evidence="2 3" key="1">
    <citation type="submission" date="2020-08" db="EMBL/GenBank/DDBJ databases">
        <title>Aphidius gifuensis genome sequencing and assembly.</title>
        <authorList>
            <person name="Du Z."/>
        </authorList>
    </citation>
    <scope>NUCLEOTIDE SEQUENCE [LARGE SCALE GENOMIC DNA]</scope>
    <source>
        <strain evidence="2">YNYX2018</strain>
        <tissue evidence="2">Adults</tissue>
    </source>
</reference>
<comment type="caution">
    <text evidence="2">The sequence shown here is derived from an EMBL/GenBank/DDBJ whole genome shotgun (WGS) entry which is preliminary data.</text>
</comment>
<sequence>MKIIIILLFALLIEKGKLEETQSNSKALFEFHPTPKQSKLINEAIEYWTDKDMKQKLMTEIPRQFFSGRGTPQNILKVLLNDTEKDDSKKESNYIKYAIGEKTIDYLIHMQRSLGQVNGYPELSDYINNIKYTNIGLINRPLTSAETFLVVNNYNDSTTVDRKFIFVESCRYLFTEYPVTIWNSTKDDDRNDIRASLVDTSNNPDIAGLDIFMKTIVKYWGRKLNLNLTPNNNNNDTENPEIKKILTTYALRLLDEDSGMLKYFLNESHLSSDKKDQFILDHLLKYDLTSYFSNSVDHWIYLMKKLTDTRRATYLDKNKNSLLDLMFDSWPWRYLYLDIVNSTNKNSDQNLKKMLGEIFGKIIEEYEIKKNTEYLSFWMVDKFLDKYSNFFENKDIIQLYWSTSSADFISKVKLLIPLMKHFKHKKIQPISTENPITKELTKLSFMFDLYDEYDLLHDIANEVLQEDEDKVAIMKEIDLDNICLYFLINNINDKIKIENVIKWAFNWVEKSINRYKQSMKLTKIVKKIISSEKGEYSTNDILKSLFEWKGYSHTQKTELEKCLTKHSDEEKIKKWNKFKVCLLKSLG</sequence>
<accession>A0A834XIG2</accession>
<dbReference type="AlphaFoldDB" id="A0A834XIG2"/>
<evidence type="ECO:0000313" key="2">
    <source>
        <dbReference type="EMBL" id="KAF7987673.1"/>
    </source>
</evidence>
<dbReference type="EMBL" id="JACMRX010000006">
    <property type="protein sequence ID" value="KAF7987673.1"/>
    <property type="molecule type" value="Genomic_DNA"/>
</dbReference>
<name>A0A834XIG2_APHGI</name>
<evidence type="ECO:0000313" key="3">
    <source>
        <dbReference type="Proteomes" id="UP000639338"/>
    </source>
</evidence>
<dbReference type="Proteomes" id="UP000639338">
    <property type="component" value="Unassembled WGS sequence"/>
</dbReference>
<protein>
    <recommendedName>
        <fullName evidence="4">Venom protein</fullName>
    </recommendedName>
</protein>
<dbReference type="OrthoDB" id="7666874at2759"/>
<feature type="signal peptide" evidence="1">
    <location>
        <begin position="1"/>
        <end position="18"/>
    </location>
</feature>
<organism evidence="2 3">
    <name type="scientific">Aphidius gifuensis</name>
    <name type="common">Parasitoid wasp</name>
    <dbReference type="NCBI Taxonomy" id="684658"/>
    <lineage>
        <taxon>Eukaryota</taxon>
        <taxon>Metazoa</taxon>
        <taxon>Ecdysozoa</taxon>
        <taxon>Arthropoda</taxon>
        <taxon>Hexapoda</taxon>
        <taxon>Insecta</taxon>
        <taxon>Pterygota</taxon>
        <taxon>Neoptera</taxon>
        <taxon>Endopterygota</taxon>
        <taxon>Hymenoptera</taxon>
        <taxon>Apocrita</taxon>
        <taxon>Ichneumonoidea</taxon>
        <taxon>Braconidae</taxon>
        <taxon>Aphidiinae</taxon>
        <taxon>Aphidius</taxon>
    </lineage>
</organism>
<evidence type="ECO:0008006" key="4">
    <source>
        <dbReference type="Google" id="ProtNLM"/>
    </source>
</evidence>